<dbReference type="PANTHER" id="PTHR43570">
    <property type="entry name" value="ALDEHYDE DEHYDROGENASE"/>
    <property type="match status" value="1"/>
</dbReference>
<evidence type="ECO:0000256" key="7">
    <source>
        <dbReference type="PROSITE-ProRule" id="PRU10007"/>
    </source>
</evidence>
<dbReference type="InterPro" id="IPR016162">
    <property type="entry name" value="Ald_DH_N"/>
</dbReference>
<keyword evidence="3 5" id="KW-0560">Oxidoreductase</keyword>
<dbReference type="Gene3D" id="3.40.309.10">
    <property type="entry name" value="Aldehyde Dehydrogenase, Chain A, domain 2"/>
    <property type="match status" value="1"/>
</dbReference>
<feature type="active site" evidence="6 7">
    <location>
        <position position="216"/>
    </location>
</feature>
<dbReference type="FunFam" id="3.40.605.10:FF:000004">
    <property type="entry name" value="Aldehyde dehydrogenase"/>
    <property type="match status" value="1"/>
</dbReference>
<feature type="domain" description="Aldehyde dehydrogenase" evidence="9">
    <location>
        <begin position="17"/>
        <end position="434"/>
    </location>
</feature>
<evidence type="ECO:0000256" key="6">
    <source>
        <dbReference type="PIRSR" id="PIRSR036492-1"/>
    </source>
</evidence>
<dbReference type="InterPro" id="IPR016163">
    <property type="entry name" value="Ald_DH_C"/>
</dbReference>
<evidence type="ECO:0000256" key="4">
    <source>
        <dbReference type="ARBA" id="ARBA00023027"/>
    </source>
</evidence>
<evidence type="ECO:0000313" key="10">
    <source>
        <dbReference type="EMBL" id="UXE63608.1"/>
    </source>
</evidence>
<reference evidence="10" key="1">
    <citation type="submission" date="2021-04" db="EMBL/GenBank/DDBJ databases">
        <title>Genome sequence of Woronichinia naegeliana from Washington state freshwater lake bloom.</title>
        <authorList>
            <person name="Dreher T.W."/>
        </authorList>
    </citation>
    <scope>NUCLEOTIDE SEQUENCE</scope>
    <source>
        <strain evidence="10">WA131</strain>
    </source>
</reference>
<evidence type="ECO:0000256" key="3">
    <source>
        <dbReference type="ARBA" id="ARBA00023002"/>
    </source>
</evidence>
<dbReference type="PROSITE" id="PS00687">
    <property type="entry name" value="ALDEHYDE_DEHYDR_GLU"/>
    <property type="match status" value="1"/>
</dbReference>
<dbReference type="InterPro" id="IPR016160">
    <property type="entry name" value="Ald_DH_CS_CYS"/>
</dbReference>
<dbReference type="Pfam" id="PF00171">
    <property type="entry name" value="Aldedh"/>
    <property type="match status" value="1"/>
</dbReference>
<dbReference type="InterPro" id="IPR015590">
    <property type="entry name" value="Aldehyde_DH_dom"/>
</dbReference>
<name>A0A977L153_9CYAN</name>
<sequence length="462" mass="51470">MQSVTSTLSFTTLIAEQRAYFQSGVTLPLAFRLAQLRKLKALILEHRAEIELALKTDLNKPQLEAYIGEIRPVLQEIDHALKHLKQWLKPQTVSTDLALFPAQAQRYAEPLGVVLILSPWNYPFALVLTPLIGAIAAGNCVIIKPSEMSEATSALLTHLINENFSPQHIRVIQGGVETSQSLLAQKFDHIFFTGSTHVGKIVMEAAAKQLIPVTLELGGKSPCIVEPDIDIQETAKRIIWGKFLNAGQTCIAPDYLLVHQAIQEPLLAALTTCIREFYGQDPAQSPDYCRLINAQHLERLRQFLADGDILCGGEWDAQSRYLAPTLLINVDPTAPIMQSEIFGPILPIFDYDILDSAIAFINERPKPLALYLFSQNQYQQEKVLTRTSSGGICFNDTLLQFSALSLPFGGIGSSGMGSYHGKASFDTFSHHKSVLKRGLWLEFNLRFPPYLHKLKWIQRLLG</sequence>
<evidence type="ECO:0000256" key="1">
    <source>
        <dbReference type="ARBA" id="ARBA00009986"/>
    </source>
</evidence>
<dbReference type="SUPFAM" id="SSF53720">
    <property type="entry name" value="ALDH-like"/>
    <property type="match status" value="1"/>
</dbReference>
<comment type="similarity">
    <text evidence="1 5 8">Belongs to the aldehyde dehydrogenase family.</text>
</comment>
<gene>
    <name evidence="10" type="ORF">KA717_13960</name>
</gene>
<dbReference type="GO" id="GO:0004029">
    <property type="term" value="F:aldehyde dehydrogenase (NAD+) activity"/>
    <property type="evidence" value="ECO:0007669"/>
    <property type="project" value="TreeGrafter"/>
</dbReference>
<dbReference type="GO" id="GO:0006081">
    <property type="term" value="P:aldehyde metabolic process"/>
    <property type="evidence" value="ECO:0007669"/>
    <property type="project" value="InterPro"/>
</dbReference>
<dbReference type="PIRSF" id="PIRSF036492">
    <property type="entry name" value="ALDH"/>
    <property type="match status" value="1"/>
</dbReference>
<dbReference type="EMBL" id="CP073041">
    <property type="protein sequence ID" value="UXE63608.1"/>
    <property type="molecule type" value="Genomic_DNA"/>
</dbReference>
<dbReference type="CDD" id="cd07136">
    <property type="entry name" value="ALDH_YwdH-P39616"/>
    <property type="match status" value="1"/>
</dbReference>
<proteinExistence type="inferred from homology"/>
<accession>A0A977L153</accession>
<evidence type="ECO:0000256" key="5">
    <source>
        <dbReference type="PIRNR" id="PIRNR036492"/>
    </source>
</evidence>
<dbReference type="AlphaFoldDB" id="A0A977L153"/>
<evidence type="ECO:0000259" key="9">
    <source>
        <dbReference type="Pfam" id="PF00171"/>
    </source>
</evidence>
<dbReference type="InterPro" id="IPR029510">
    <property type="entry name" value="Ald_DH_CS_GLU"/>
</dbReference>
<dbReference type="FunFam" id="3.40.309.10:FF:000003">
    <property type="entry name" value="Aldehyde dehydrogenase"/>
    <property type="match status" value="1"/>
</dbReference>
<organism evidence="10">
    <name type="scientific">Woronichinia naegeliana WA131</name>
    <dbReference type="NCBI Taxonomy" id="2824559"/>
    <lineage>
        <taxon>Bacteria</taxon>
        <taxon>Bacillati</taxon>
        <taxon>Cyanobacteriota</taxon>
        <taxon>Cyanophyceae</taxon>
        <taxon>Synechococcales</taxon>
        <taxon>Coelosphaeriaceae</taxon>
        <taxon>Woronichinia</taxon>
    </lineage>
</organism>
<evidence type="ECO:0000256" key="2">
    <source>
        <dbReference type="ARBA" id="ARBA00022857"/>
    </source>
</evidence>
<dbReference type="PROSITE" id="PS00070">
    <property type="entry name" value="ALDEHYDE_DEHYDR_CYS"/>
    <property type="match status" value="1"/>
</dbReference>
<keyword evidence="2" id="KW-0521">NADP</keyword>
<dbReference type="GO" id="GO:0005737">
    <property type="term" value="C:cytoplasm"/>
    <property type="evidence" value="ECO:0007669"/>
    <property type="project" value="TreeGrafter"/>
</dbReference>
<protein>
    <recommendedName>
        <fullName evidence="5">Aldehyde dehydrogenase</fullName>
    </recommendedName>
</protein>
<evidence type="ECO:0000256" key="8">
    <source>
        <dbReference type="RuleBase" id="RU003345"/>
    </source>
</evidence>
<dbReference type="InterPro" id="IPR016161">
    <property type="entry name" value="Ald_DH/histidinol_DH"/>
</dbReference>
<dbReference type="KEGG" id="wna:KA717_13960"/>
<dbReference type="Proteomes" id="UP001065613">
    <property type="component" value="Chromosome"/>
</dbReference>
<keyword evidence="4" id="KW-0520">NAD</keyword>
<dbReference type="InterPro" id="IPR012394">
    <property type="entry name" value="Aldehyde_DH_NAD(P)"/>
</dbReference>
<feature type="active site" evidence="6">
    <location>
        <position position="250"/>
    </location>
</feature>
<dbReference type="Gene3D" id="3.40.605.10">
    <property type="entry name" value="Aldehyde Dehydrogenase, Chain A, domain 1"/>
    <property type="match status" value="1"/>
</dbReference>
<dbReference type="PANTHER" id="PTHR43570:SF16">
    <property type="entry name" value="ALDEHYDE DEHYDROGENASE TYPE III, ISOFORM Q"/>
    <property type="match status" value="1"/>
</dbReference>